<evidence type="ECO:0000256" key="1">
    <source>
        <dbReference type="SAM" id="Phobius"/>
    </source>
</evidence>
<organism evidence="2 3">
    <name type="scientific">Methanoculleus bourgensis</name>
    <dbReference type="NCBI Taxonomy" id="83986"/>
    <lineage>
        <taxon>Archaea</taxon>
        <taxon>Methanobacteriati</taxon>
        <taxon>Methanobacteriota</taxon>
        <taxon>Stenosarchaea group</taxon>
        <taxon>Methanomicrobia</taxon>
        <taxon>Methanomicrobiales</taxon>
        <taxon>Methanomicrobiaceae</taxon>
        <taxon>Methanoculleus</taxon>
    </lineage>
</organism>
<keyword evidence="1" id="KW-0472">Membrane</keyword>
<sequence>MNAIVPGTESVFIPAEYRVIAGGYQVLTKIDSIVKEEFWRSIGAVYWISFVVLGILIMNDYLPVPLSYTFPLALIPTVAHFLAMVWYRRKENLADPNPMSIFRHVLGSKGQGEEGRKRRRVVAGKAVDTALIVVILLIYLSASLAYSSARPSGSLPSSSSAYSWCESSSSTAASAASLSHDRLSSTS</sequence>
<gene>
    <name evidence="2" type="ORF">MMAB1_0071</name>
</gene>
<name>A0A0X3BGQ0_9EURY</name>
<keyword evidence="1" id="KW-1133">Transmembrane helix</keyword>
<reference evidence="2 3" key="1">
    <citation type="submission" date="2016-01" db="EMBL/GenBank/DDBJ databases">
        <authorList>
            <person name="Manzoor S."/>
        </authorList>
    </citation>
    <scope>NUCLEOTIDE SEQUENCE [LARGE SCALE GENOMIC DNA]</scope>
    <source>
        <strain evidence="2">Methanoculleus sp MAB1</strain>
    </source>
</reference>
<dbReference type="GeneID" id="43321652"/>
<feature type="transmembrane region" description="Helical" evidence="1">
    <location>
        <begin position="126"/>
        <end position="146"/>
    </location>
</feature>
<dbReference type="EMBL" id="LT158599">
    <property type="protein sequence ID" value="CVK31288.1"/>
    <property type="molecule type" value="Genomic_DNA"/>
</dbReference>
<evidence type="ECO:0000313" key="3">
    <source>
        <dbReference type="Proteomes" id="UP000069850"/>
    </source>
</evidence>
<dbReference type="RefSeq" id="WP_157203601.1">
    <property type="nucleotide sequence ID" value="NZ_LT158599.1"/>
</dbReference>
<proteinExistence type="predicted"/>
<dbReference type="Proteomes" id="UP000069850">
    <property type="component" value="Chromosome 1"/>
</dbReference>
<dbReference type="KEGG" id="mema:MMAB1_0071"/>
<feature type="transmembrane region" description="Helical" evidence="1">
    <location>
        <begin position="68"/>
        <end position="87"/>
    </location>
</feature>
<feature type="transmembrane region" description="Helical" evidence="1">
    <location>
        <begin position="44"/>
        <end position="62"/>
    </location>
</feature>
<keyword evidence="1" id="KW-0812">Transmembrane</keyword>
<dbReference type="OrthoDB" id="137531at2157"/>
<protein>
    <submittedName>
        <fullName evidence="2">Uncharacterized protein</fullName>
    </submittedName>
</protein>
<dbReference type="AlphaFoldDB" id="A0A0X3BGQ0"/>
<accession>A0A0X3BGQ0</accession>
<evidence type="ECO:0000313" key="2">
    <source>
        <dbReference type="EMBL" id="CVK31288.1"/>
    </source>
</evidence>